<proteinExistence type="predicted"/>
<evidence type="ECO:0000313" key="3">
    <source>
        <dbReference type="Proteomes" id="UP000183129"/>
    </source>
</evidence>
<dbReference type="Proteomes" id="UP000183129">
    <property type="component" value="Unassembled WGS sequence"/>
</dbReference>
<dbReference type="STRING" id="34086.SAMN04488084_11358"/>
<dbReference type="InterPro" id="IPR019734">
    <property type="entry name" value="TPR_rpt"/>
</dbReference>
<organism evidence="2 3">
    <name type="scientific">Pedobacter antarcticus</name>
    <dbReference type="NCBI Taxonomy" id="34086"/>
    <lineage>
        <taxon>Bacteria</taxon>
        <taxon>Pseudomonadati</taxon>
        <taxon>Bacteroidota</taxon>
        <taxon>Sphingobacteriia</taxon>
        <taxon>Sphingobacteriales</taxon>
        <taxon>Sphingobacteriaceae</taxon>
        <taxon>Pedobacter</taxon>
    </lineage>
</organism>
<dbReference type="AlphaFoldDB" id="A0A1I2CS99"/>
<accession>A0A1I2CS99</accession>
<gene>
    <name evidence="2" type="ORF">SAMN03003324_01177</name>
</gene>
<dbReference type="EMBL" id="FONS01000002">
    <property type="protein sequence ID" value="SFE71118.1"/>
    <property type="molecule type" value="Genomic_DNA"/>
</dbReference>
<reference evidence="2 3" key="1">
    <citation type="submission" date="2016-10" db="EMBL/GenBank/DDBJ databases">
        <authorList>
            <person name="de Groot N.N."/>
        </authorList>
    </citation>
    <scope>NUCLEOTIDE SEQUENCE [LARGE SCALE GENOMIC DNA]</scope>
    <source>
        <strain evidence="2 3">ATCC 51969</strain>
    </source>
</reference>
<keyword evidence="1" id="KW-0732">Signal</keyword>
<sequence>MPANSSLRSFSLRFLLMLSLLLPLNAMANFDFNANCLKAYQLIFELKLSSARQLIAQERKVRPSNSIVPLLENYADYFQLITSESKIDFDRMKEMKSKRLSQIADDNAGSPYYLYAQAEINLQWAMLRSRYGEYFGAAREIKKANGQLQENNKKYPGFQLNAKGLGLINVIIGSLPEGMMKSTLSTFGLRGNVREGLAMLERLAINLPKSTDEPFYEEVIFYYAYVLSDVVKSPDAYSKTMKFTARIADSSLLKSYLRAYVCSRNGHTDEAIAILSARPASDTYQSFPYLELLMGTAKLNKLDLSAALNFKKFLQLNKGVNYIRDANLHLAWISLLNGDTGSYNGYMGRVKTSGNSYHEKDKQALNEAGEEMPNQELLKARLLFDGGYYSRASALTGAMDPDRLKAGRDKAEYYYRSGRINDALNKDAAAIKDYQQAVQAGKNLKYYFAANSALLMGKIYAGKKQNALAKAAFNEAIAMKNHEYENSIESQAKEGLRSLVN</sequence>
<feature type="chain" id="PRO_5010220477" description="Tetratricopeptide repeat-containing protein" evidence="1">
    <location>
        <begin position="29"/>
        <end position="501"/>
    </location>
</feature>
<evidence type="ECO:0000313" key="2">
    <source>
        <dbReference type="EMBL" id="SFE71118.1"/>
    </source>
</evidence>
<name>A0A1I2CS99_9SPHI</name>
<dbReference type="Pfam" id="PF13181">
    <property type="entry name" value="TPR_8"/>
    <property type="match status" value="2"/>
</dbReference>
<feature type="signal peptide" evidence="1">
    <location>
        <begin position="1"/>
        <end position="28"/>
    </location>
</feature>
<evidence type="ECO:0000256" key="1">
    <source>
        <dbReference type="SAM" id="SignalP"/>
    </source>
</evidence>
<protein>
    <recommendedName>
        <fullName evidence="4">Tetratricopeptide repeat-containing protein</fullName>
    </recommendedName>
</protein>
<evidence type="ECO:0008006" key="4">
    <source>
        <dbReference type="Google" id="ProtNLM"/>
    </source>
</evidence>